<dbReference type="AlphaFoldDB" id="A0AAD8ZYN8"/>
<comment type="caution">
    <text evidence="3">The sequence shown here is derived from an EMBL/GenBank/DDBJ whole genome shotgun (WGS) entry which is preliminary data.</text>
</comment>
<feature type="compositionally biased region" description="Basic and acidic residues" evidence="1">
    <location>
        <begin position="75"/>
        <end position="90"/>
    </location>
</feature>
<evidence type="ECO:0000256" key="1">
    <source>
        <dbReference type="SAM" id="MobiDB-lite"/>
    </source>
</evidence>
<dbReference type="EMBL" id="JAQOWY010000896">
    <property type="protein sequence ID" value="KAK1838151.1"/>
    <property type="molecule type" value="Genomic_DNA"/>
</dbReference>
<proteinExistence type="predicted"/>
<sequence length="263" mass="28840">MSFSALWFWLAAFDFLTIIIRSRYQLRWNRSSFRIWGYRERHFNLQDQDATSGDSKAGSANDTRPMGPSNVLRDGVGEENERSIETRKEKSDYFLNKPTERLGASSTWGPSSGSTNDTSRVAVEAVAKACAWTSSAVICNFASPGDEHSGCMGTWDGSGSNSQLRCDAEIPCPCPSDISTAKFYGATIVYGVAACSIYHLNRGDRHQDTFLSAGITLTWVAATFCGHEAMVSLLRILPGTILLILSASAAIHVIARRRQPLQV</sequence>
<evidence type="ECO:0000313" key="4">
    <source>
        <dbReference type="Proteomes" id="UP001243330"/>
    </source>
</evidence>
<keyword evidence="2" id="KW-0812">Transmembrane</keyword>
<keyword evidence="2" id="KW-1133">Transmembrane helix</keyword>
<feature type="transmembrane region" description="Helical" evidence="2">
    <location>
        <begin position="210"/>
        <end position="230"/>
    </location>
</feature>
<name>A0AAD8ZYN8_9PEZI</name>
<feature type="compositionally biased region" description="Polar residues" evidence="1">
    <location>
        <begin position="47"/>
        <end position="62"/>
    </location>
</feature>
<evidence type="ECO:0000256" key="2">
    <source>
        <dbReference type="SAM" id="Phobius"/>
    </source>
</evidence>
<gene>
    <name evidence="3" type="ORF">CCHR01_19231</name>
</gene>
<reference evidence="3" key="1">
    <citation type="submission" date="2023-01" db="EMBL/GenBank/DDBJ databases">
        <title>Colletotrichum chrysophilum M932 genome sequence.</title>
        <authorList>
            <person name="Baroncelli R."/>
        </authorList>
    </citation>
    <scope>NUCLEOTIDE SEQUENCE</scope>
    <source>
        <strain evidence="3">M932</strain>
    </source>
</reference>
<feature type="transmembrane region" description="Helical" evidence="2">
    <location>
        <begin position="236"/>
        <end position="255"/>
    </location>
</feature>
<dbReference type="Proteomes" id="UP001243330">
    <property type="component" value="Unassembled WGS sequence"/>
</dbReference>
<accession>A0AAD8ZYN8</accession>
<protein>
    <submittedName>
        <fullName evidence="3">UbiA prenyltransferase</fullName>
    </submittedName>
</protein>
<feature type="region of interest" description="Disordered" evidence="1">
    <location>
        <begin position="47"/>
        <end position="90"/>
    </location>
</feature>
<keyword evidence="2" id="KW-0472">Membrane</keyword>
<keyword evidence="4" id="KW-1185">Reference proteome</keyword>
<feature type="transmembrane region" description="Helical" evidence="2">
    <location>
        <begin position="6"/>
        <end position="24"/>
    </location>
</feature>
<organism evidence="3 4">
    <name type="scientific">Colletotrichum chrysophilum</name>
    <dbReference type="NCBI Taxonomy" id="1836956"/>
    <lineage>
        <taxon>Eukaryota</taxon>
        <taxon>Fungi</taxon>
        <taxon>Dikarya</taxon>
        <taxon>Ascomycota</taxon>
        <taxon>Pezizomycotina</taxon>
        <taxon>Sordariomycetes</taxon>
        <taxon>Hypocreomycetidae</taxon>
        <taxon>Glomerellales</taxon>
        <taxon>Glomerellaceae</taxon>
        <taxon>Colletotrichum</taxon>
        <taxon>Colletotrichum gloeosporioides species complex</taxon>
    </lineage>
</organism>
<evidence type="ECO:0000313" key="3">
    <source>
        <dbReference type="EMBL" id="KAK1838151.1"/>
    </source>
</evidence>